<evidence type="ECO:0000313" key="2">
    <source>
        <dbReference type="Proteomes" id="UP001176961"/>
    </source>
</evidence>
<name>A0AA36DUZ9_CYLNA</name>
<comment type="caution">
    <text evidence="1">The sequence shown here is derived from an EMBL/GenBank/DDBJ whole genome shotgun (WGS) entry which is preliminary data.</text>
</comment>
<protein>
    <submittedName>
        <fullName evidence="1">Uncharacterized protein</fullName>
    </submittedName>
</protein>
<sequence>MESANMEQNDFDKLNLEELPTEQLTTMQKTLQQLVAAVQEISKNGTAQVKLSVTKVRAKVEALQAIPSALKNQNELTRAQARTSENLVTLASNCIESECEEISSELKNLEGVEELLQKQDRLLCKALRLTISCARATNKLVDESVESIEIRPMNSTKDPAGLRRPLESEISLQLWSIRTDGACSDT</sequence>
<dbReference type="EMBL" id="CATQJL010000112">
    <property type="protein sequence ID" value="CAJ0593256.1"/>
    <property type="molecule type" value="Genomic_DNA"/>
</dbReference>
<evidence type="ECO:0000313" key="1">
    <source>
        <dbReference type="EMBL" id="CAJ0593256.1"/>
    </source>
</evidence>
<organism evidence="1 2">
    <name type="scientific">Cylicocyclus nassatus</name>
    <name type="common">Nematode worm</name>
    <dbReference type="NCBI Taxonomy" id="53992"/>
    <lineage>
        <taxon>Eukaryota</taxon>
        <taxon>Metazoa</taxon>
        <taxon>Ecdysozoa</taxon>
        <taxon>Nematoda</taxon>
        <taxon>Chromadorea</taxon>
        <taxon>Rhabditida</taxon>
        <taxon>Rhabditina</taxon>
        <taxon>Rhabditomorpha</taxon>
        <taxon>Strongyloidea</taxon>
        <taxon>Strongylidae</taxon>
        <taxon>Cylicocyclus</taxon>
    </lineage>
</organism>
<gene>
    <name evidence="1" type="ORF">CYNAS_LOCUS5239</name>
</gene>
<keyword evidence="2" id="KW-1185">Reference proteome</keyword>
<proteinExistence type="predicted"/>
<accession>A0AA36DUZ9</accession>
<dbReference type="Proteomes" id="UP001176961">
    <property type="component" value="Unassembled WGS sequence"/>
</dbReference>
<reference evidence="1" key="1">
    <citation type="submission" date="2023-07" db="EMBL/GenBank/DDBJ databases">
        <authorList>
            <consortium name="CYATHOMIX"/>
        </authorList>
    </citation>
    <scope>NUCLEOTIDE SEQUENCE</scope>
    <source>
        <strain evidence="1">N/A</strain>
    </source>
</reference>
<dbReference type="AlphaFoldDB" id="A0AA36DUZ9"/>